<organism evidence="1 2">
    <name type="scientific">Violaceomyces palustris</name>
    <dbReference type="NCBI Taxonomy" id="1673888"/>
    <lineage>
        <taxon>Eukaryota</taxon>
        <taxon>Fungi</taxon>
        <taxon>Dikarya</taxon>
        <taxon>Basidiomycota</taxon>
        <taxon>Ustilaginomycotina</taxon>
        <taxon>Ustilaginomycetes</taxon>
        <taxon>Violaceomycetales</taxon>
        <taxon>Violaceomycetaceae</taxon>
        <taxon>Violaceomyces</taxon>
    </lineage>
</organism>
<protein>
    <submittedName>
        <fullName evidence="1">Uncharacterized protein</fullName>
    </submittedName>
</protein>
<proteinExistence type="predicted"/>
<gene>
    <name evidence="1" type="ORF">IE53DRAFT_367130</name>
</gene>
<reference evidence="1 2" key="1">
    <citation type="journal article" date="2018" name="Mol. Biol. Evol.">
        <title>Broad Genomic Sampling Reveals a Smut Pathogenic Ancestry of the Fungal Clade Ustilaginomycotina.</title>
        <authorList>
            <person name="Kijpornyongpan T."/>
            <person name="Mondo S.J."/>
            <person name="Barry K."/>
            <person name="Sandor L."/>
            <person name="Lee J."/>
            <person name="Lipzen A."/>
            <person name="Pangilinan J."/>
            <person name="LaButti K."/>
            <person name="Hainaut M."/>
            <person name="Henrissat B."/>
            <person name="Grigoriev I.V."/>
            <person name="Spatafora J.W."/>
            <person name="Aime M.C."/>
        </authorList>
    </citation>
    <scope>NUCLEOTIDE SEQUENCE [LARGE SCALE GENOMIC DNA]</scope>
    <source>
        <strain evidence="1 2">SA 807</strain>
    </source>
</reference>
<evidence type="ECO:0000313" key="2">
    <source>
        <dbReference type="Proteomes" id="UP000245626"/>
    </source>
</evidence>
<name>A0ACD0P3A5_9BASI</name>
<dbReference type="Proteomes" id="UP000245626">
    <property type="component" value="Unassembled WGS sequence"/>
</dbReference>
<evidence type="ECO:0000313" key="1">
    <source>
        <dbReference type="EMBL" id="PWN52521.1"/>
    </source>
</evidence>
<sequence>MSTAILTLGVESIFCDEFADFGNEGLKMVTDPFNYSSSPPRPLPFHCRTPPQKTRSRASSQVTPKQKAVRAGESLSEMSWSKKPKSLADENRRSANGNGVSIQSRAYSSPKRLVEAAKAARSLSYGHATPPKKHASPIKLSPCGAPSRSFTGQFELTGDFAMIKPSTPPSARTRPLPRLSSPVRSARRTSEQTDSKPRLDECYNSEMHRVINGAVGPSPPAKPSKSTVTVMALFEKPLSRPIVKPPTPLNLESHEKNDARMEDEMCLLSHSTDATALSSNPSIAVPNPEKDENVGVIEEEARFVRKHNKATQPISVISSDSSALQLPQKAPGMNSTSLCSGKADTHMVESTFENKTNATSSRMQKVLGPKIPLPSGISKASEMNAASMLQSVTLSASWASGALVNDVKSRRKAHQVLADCDKEAPRKSDGVGLGPAFGDDIVMAPLNPATPSPSAQGPKVSRRNSSSSKVSNDRPGREKSSSSKGSSGLNIQGISAEHLPKVKNESRAFLGQESPPFLSASSINDSPASSTSSVPSIVITPPPIVSSTPRYCAASFISPFPNSPSFKEDSTSDLKDIGIASGLGVSFFCEDPLPPSLALDDSLSSSIVEIPSENNPQVWREGALLEARAREDEEAFGELALEIDWLLSDFLNMRSPGQAWTLASKMVKLLEMAMSPQPQPACPILHGKGQAQALPSPPSLKGIPIEWPNEERLPDSNNGHAGREEIEEMLRAAMMEKVFEHIVTGISCLLADTRSPYEAPLSIARLCSVIKCSFTAPVQMVVVRKGPMASDTLTHGSRIDFKQKIRNWQQDMDLKTIGSTLGQTLPANQGAEVDGTGHRFRPKTLSPAELFMTLLEAELLKALDKGEEVKDRSRCLEVPAARKNGKRKHSMSSATITEREKDLELLLKGGITEEEWRRKERRKAATGDVKDEFISIDGVRFVGELYKLGLIGPDMVHTWLDRLLFETVYPGVPSMWELECACALLITAGRSLEEDSVNDRIEEKISPIKHDIWASSSSPSTPGRRGISDVSTRVFPHKYISGALETPSPPKRNDSAPAHHWINSLPSPANRRPKSPGRRFSGCGTPTLGGSANASSQGITAEHVLITAFKRLDELIDHDDIDNSTKCWLREVTALRARGWRAPDENEREEAFSGFESYY</sequence>
<dbReference type="EMBL" id="KZ819772">
    <property type="protein sequence ID" value="PWN52521.1"/>
    <property type="molecule type" value="Genomic_DNA"/>
</dbReference>
<keyword evidence="2" id="KW-1185">Reference proteome</keyword>
<accession>A0ACD0P3A5</accession>